<feature type="region of interest" description="Disordered" evidence="1">
    <location>
        <begin position="83"/>
        <end position="119"/>
    </location>
</feature>
<organism evidence="2 3">
    <name type="scientific">Candidatus Seongchinamella marina</name>
    <dbReference type="NCBI Taxonomy" id="2518990"/>
    <lineage>
        <taxon>Bacteria</taxon>
        <taxon>Pseudomonadati</taxon>
        <taxon>Pseudomonadota</taxon>
        <taxon>Gammaproteobacteria</taxon>
        <taxon>Cellvibrionales</taxon>
        <taxon>Halieaceae</taxon>
        <taxon>Seongchinamella</taxon>
    </lineage>
</organism>
<evidence type="ECO:0008006" key="4">
    <source>
        <dbReference type="Google" id="ProtNLM"/>
    </source>
</evidence>
<sequence length="119" mass="13230">MRYNAQVRCKGYETQSKTFYTYQEAADWVSDQERDIRDRAIDPRCIARRNNVAGMDKLACTEATKNRYLGAFSGCITRCRNRHSEATPCSSGPTPASSSNAAMTQRRDSASSSHASGSY</sequence>
<protein>
    <recommendedName>
        <fullName evidence="4">Integrase</fullName>
    </recommendedName>
</protein>
<feature type="compositionally biased region" description="Low complexity" evidence="1">
    <location>
        <begin position="110"/>
        <end position="119"/>
    </location>
</feature>
<accession>A0ABT3ST50</accession>
<proteinExistence type="predicted"/>
<dbReference type="EMBL" id="SHNP01000002">
    <property type="protein sequence ID" value="MCX2973110.1"/>
    <property type="molecule type" value="Genomic_DNA"/>
</dbReference>
<evidence type="ECO:0000313" key="3">
    <source>
        <dbReference type="Proteomes" id="UP001143307"/>
    </source>
</evidence>
<comment type="caution">
    <text evidence="2">The sequence shown here is derived from an EMBL/GenBank/DDBJ whole genome shotgun (WGS) entry which is preliminary data.</text>
</comment>
<dbReference type="Proteomes" id="UP001143307">
    <property type="component" value="Unassembled WGS sequence"/>
</dbReference>
<evidence type="ECO:0000313" key="2">
    <source>
        <dbReference type="EMBL" id="MCX2973110.1"/>
    </source>
</evidence>
<name>A0ABT3ST50_9GAMM</name>
<dbReference type="RefSeq" id="WP_279252067.1">
    <property type="nucleotide sequence ID" value="NZ_SHNP01000002.1"/>
</dbReference>
<feature type="compositionally biased region" description="Polar residues" evidence="1">
    <location>
        <begin position="87"/>
        <end position="103"/>
    </location>
</feature>
<keyword evidence="3" id="KW-1185">Reference proteome</keyword>
<reference evidence="2" key="1">
    <citation type="submission" date="2019-02" db="EMBL/GenBank/DDBJ databases">
        <authorList>
            <person name="Li S.-H."/>
        </authorList>
    </citation>
    <scope>NUCLEOTIDE SEQUENCE</scope>
    <source>
        <strain evidence="2">IMCC8485</strain>
    </source>
</reference>
<evidence type="ECO:0000256" key="1">
    <source>
        <dbReference type="SAM" id="MobiDB-lite"/>
    </source>
</evidence>
<gene>
    <name evidence="2" type="ORF">EYC87_05850</name>
</gene>